<evidence type="ECO:0000313" key="2">
    <source>
        <dbReference type="Proteomes" id="UP001144036"/>
    </source>
</evidence>
<dbReference type="InterPro" id="IPR007438">
    <property type="entry name" value="DUF488"/>
</dbReference>
<keyword evidence="2" id="KW-1185">Reference proteome</keyword>
<accession>A0ABT4S8U3</accession>
<comment type="caution">
    <text evidence="1">The sequence shown here is derived from an EMBL/GenBank/DDBJ whole genome shotgun (WGS) entry which is preliminary data.</text>
</comment>
<dbReference type="RefSeq" id="WP_270154398.1">
    <property type="nucleotide sequence ID" value="NZ_JAPNNL010000024.1"/>
</dbReference>
<dbReference type="Proteomes" id="UP001144036">
    <property type="component" value="Unassembled WGS sequence"/>
</dbReference>
<evidence type="ECO:0000313" key="1">
    <source>
        <dbReference type="EMBL" id="MDA0633587.1"/>
    </source>
</evidence>
<gene>
    <name evidence="1" type="ORF">OUY22_09165</name>
</gene>
<organism evidence="1 2">
    <name type="scientific">Nonomuraea corallina</name>
    <dbReference type="NCBI Taxonomy" id="2989783"/>
    <lineage>
        <taxon>Bacteria</taxon>
        <taxon>Bacillati</taxon>
        <taxon>Actinomycetota</taxon>
        <taxon>Actinomycetes</taxon>
        <taxon>Streptosporangiales</taxon>
        <taxon>Streptosporangiaceae</taxon>
        <taxon>Nonomuraea</taxon>
    </lineage>
</organism>
<dbReference type="Pfam" id="PF04343">
    <property type="entry name" value="DUF488"/>
    <property type="match status" value="1"/>
</dbReference>
<reference evidence="1" key="1">
    <citation type="submission" date="2022-11" db="EMBL/GenBank/DDBJ databases">
        <title>Nonomuraea corallina sp. nov., a new species of the genus Nonomuraea isolated from sea side sediment in Thai sea.</title>
        <authorList>
            <person name="Ngamcharungchit C."/>
            <person name="Matsumoto A."/>
            <person name="Suriyachadkun C."/>
            <person name="Panbangred W."/>
            <person name="Inahashi Y."/>
            <person name="Intra B."/>
        </authorList>
    </citation>
    <scope>NUCLEOTIDE SEQUENCE</scope>
    <source>
        <strain evidence="1">MCN248</strain>
    </source>
</reference>
<dbReference type="EMBL" id="JAPNNL010000024">
    <property type="protein sequence ID" value="MDA0633587.1"/>
    <property type="molecule type" value="Genomic_DNA"/>
</dbReference>
<name>A0ABT4S8U3_9ACTN</name>
<proteinExistence type="predicted"/>
<protein>
    <submittedName>
        <fullName evidence="1">DUF488 family protein</fullName>
    </submittedName>
</protein>
<sequence>MSIGARNGVVGLGPRLGNPKWNRAGFGAGGAELAPAIAAYTEEIDSPEADDAIEGITTMAREGLTGVLCFEAREGRCHRQVVLDRVNARLGLVSVLF</sequence>